<organism evidence="9 10">
    <name type="scientific">Desulfotignum phosphitoxidans DSM 13687</name>
    <dbReference type="NCBI Taxonomy" id="1286635"/>
    <lineage>
        <taxon>Bacteria</taxon>
        <taxon>Pseudomonadati</taxon>
        <taxon>Thermodesulfobacteriota</taxon>
        <taxon>Desulfobacteria</taxon>
        <taxon>Desulfobacterales</taxon>
        <taxon>Desulfobacteraceae</taxon>
        <taxon>Desulfotignum</taxon>
    </lineage>
</organism>
<dbReference type="CDD" id="cd18746">
    <property type="entry name" value="PIN_VapC4-5_FitB-like"/>
    <property type="match status" value="1"/>
</dbReference>
<dbReference type="InterPro" id="IPR002716">
    <property type="entry name" value="PIN_dom"/>
</dbReference>
<evidence type="ECO:0000256" key="2">
    <source>
        <dbReference type="ARBA" id="ARBA00022649"/>
    </source>
</evidence>
<gene>
    <name evidence="9" type="ORF">Dpo_9c00750</name>
</gene>
<feature type="domain" description="PIN" evidence="8">
    <location>
        <begin position="4"/>
        <end position="124"/>
    </location>
</feature>
<dbReference type="Proteomes" id="UP000014216">
    <property type="component" value="Unassembled WGS sequence"/>
</dbReference>
<evidence type="ECO:0000256" key="1">
    <source>
        <dbReference type="ARBA" id="ARBA00001946"/>
    </source>
</evidence>
<keyword evidence="10" id="KW-1185">Reference proteome</keyword>
<dbReference type="RefSeq" id="WP_006967668.1">
    <property type="nucleotide sequence ID" value="NZ_APJX01000009.1"/>
</dbReference>
<keyword evidence="2" id="KW-1277">Toxin-antitoxin system</keyword>
<evidence type="ECO:0000313" key="9">
    <source>
        <dbReference type="EMBL" id="EMS78243.1"/>
    </source>
</evidence>
<name>S0FT33_9BACT</name>
<dbReference type="GO" id="GO:0016787">
    <property type="term" value="F:hydrolase activity"/>
    <property type="evidence" value="ECO:0007669"/>
    <property type="project" value="UniProtKB-KW"/>
</dbReference>
<comment type="cofactor">
    <cofactor evidence="1">
        <name>Mg(2+)</name>
        <dbReference type="ChEBI" id="CHEBI:18420"/>
    </cofactor>
</comment>
<protein>
    <submittedName>
        <fullName evidence="9">PilT domain-containing protein</fullName>
    </submittedName>
</protein>
<comment type="similarity">
    <text evidence="7">Belongs to the PINc/VapC protein family.</text>
</comment>
<dbReference type="GO" id="GO:0046872">
    <property type="term" value="F:metal ion binding"/>
    <property type="evidence" value="ECO:0007669"/>
    <property type="project" value="UniProtKB-KW"/>
</dbReference>
<dbReference type="OrthoDB" id="9815354at2"/>
<dbReference type="Pfam" id="PF01850">
    <property type="entry name" value="PIN"/>
    <property type="match status" value="1"/>
</dbReference>
<keyword evidence="5" id="KW-0378">Hydrolase</keyword>
<reference evidence="9 10" key="1">
    <citation type="journal article" date="2013" name="Genome Announc.">
        <title>Draft Genome Sequence of Desulfotignum phosphitoxidans DSM 13687 Strain FiPS-3.</title>
        <authorList>
            <person name="Poehlein A."/>
            <person name="Daniel R."/>
            <person name="Simeonova D.D."/>
        </authorList>
    </citation>
    <scope>NUCLEOTIDE SEQUENCE [LARGE SCALE GENOMIC DNA]</scope>
    <source>
        <strain evidence="9 10">DSM 13687</strain>
    </source>
</reference>
<accession>S0FT33</accession>
<evidence type="ECO:0000256" key="6">
    <source>
        <dbReference type="ARBA" id="ARBA00022842"/>
    </source>
</evidence>
<keyword evidence="3" id="KW-0540">Nuclease</keyword>
<evidence type="ECO:0000256" key="5">
    <source>
        <dbReference type="ARBA" id="ARBA00022801"/>
    </source>
</evidence>
<dbReference type="GO" id="GO:0004518">
    <property type="term" value="F:nuclease activity"/>
    <property type="evidence" value="ECO:0007669"/>
    <property type="project" value="UniProtKB-KW"/>
</dbReference>
<dbReference type="InterPro" id="IPR050556">
    <property type="entry name" value="Type_II_TA_system_RNase"/>
</dbReference>
<evidence type="ECO:0000259" key="8">
    <source>
        <dbReference type="Pfam" id="PF01850"/>
    </source>
</evidence>
<evidence type="ECO:0000313" key="10">
    <source>
        <dbReference type="Proteomes" id="UP000014216"/>
    </source>
</evidence>
<dbReference type="AlphaFoldDB" id="S0FT33"/>
<dbReference type="Gene3D" id="3.40.50.1010">
    <property type="entry name" value="5'-nuclease"/>
    <property type="match status" value="1"/>
</dbReference>
<keyword evidence="6" id="KW-0460">Magnesium</keyword>
<dbReference type="InterPro" id="IPR029060">
    <property type="entry name" value="PIN-like_dom_sf"/>
</dbReference>
<evidence type="ECO:0000256" key="4">
    <source>
        <dbReference type="ARBA" id="ARBA00022723"/>
    </source>
</evidence>
<dbReference type="EMBL" id="APJX01000009">
    <property type="protein sequence ID" value="EMS78243.1"/>
    <property type="molecule type" value="Genomic_DNA"/>
</dbReference>
<evidence type="ECO:0000256" key="3">
    <source>
        <dbReference type="ARBA" id="ARBA00022722"/>
    </source>
</evidence>
<sequence length="143" mass="16260">MNFLLDTCVISELVKPFPNGKVINWLRNTPDDRLFLSVVTIGEIRKGISKLGESKKKTLLTNWLNTLIQDYQNRIYPIDLMVVENWGNLQAMAEKTGNPMSSFDSLIAAIAYTHNLVLVTRNEKDFTASHLPIVNPWKINEGE</sequence>
<proteinExistence type="inferred from homology"/>
<evidence type="ECO:0000256" key="7">
    <source>
        <dbReference type="ARBA" id="ARBA00038093"/>
    </source>
</evidence>
<dbReference type="PANTHER" id="PTHR33653:SF1">
    <property type="entry name" value="RIBONUCLEASE VAPC2"/>
    <property type="match status" value="1"/>
</dbReference>
<dbReference type="PANTHER" id="PTHR33653">
    <property type="entry name" value="RIBONUCLEASE VAPC2"/>
    <property type="match status" value="1"/>
</dbReference>
<comment type="caution">
    <text evidence="9">The sequence shown here is derived from an EMBL/GenBank/DDBJ whole genome shotgun (WGS) entry which is preliminary data.</text>
</comment>
<keyword evidence="4" id="KW-0479">Metal-binding</keyword>
<dbReference type="SUPFAM" id="SSF88723">
    <property type="entry name" value="PIN domain-like"/>
    <property type="match status" value="1"/>
</dbReference>